<dbReference type="RefSeq" id="XP_024585468.1">
    <property type="nucleotide sequence ID" value="XM_024720251.1"/>
</dbReference>
<keyword evidence="2" id="KW-1185">Reference proteome</keyword>
<proteinExistence type="predicted"/>
<reference evidence="2" key="1">
    <citation type="submission" date="2014-09" db="EMBL/GenBank/DDBJ databases">
        <authorList>
            <person name="Sharma Rahul"/>
            <person name="Thines Marco"/>
        </authorList>
    </citation>
    <scope>NUCLEOTIDE SEQUENCE [LARGE SCALE GENOMIC DNA]</scope>
</reference>
<evidence type="ECO:0000313" key="2">
    <source>
        <dbReference type="Proteomes" id="UP000054928"/>
    </source>
</evidence>
<dbReference type="AlphaFoldDB" id="A0A0N7L876"/>
<dbReference type="GeneID" id="36401938"/>
<evidence type="ECO:0000313" key="1">
    <source>
        <dbReference type="EMBL" id="CEG49099.1"/>
    </source>
</evidence>
<accession>A0A0N7L876</accession>
<organism evidence="1 2">
    <name type="scientific">Plasmopara halstedii</name>
    <name type="common">Downy mildew of sunflower</name>
    <dbReference type="NCBI Taxonomy" id="4781"/>
    <lineage>
        <taxon>Eukaryota</taxon>
        <taxon>Sar</taxon>
        <taxon>Stramenopiles</taxon>
        <taxon>Oomycota</taxon>
        <taxon>Peronosporomycetes</taxon>
        <taxon>Peronosporales</taxon>
        <taxon>Peronosporaceae</taxon>
        <taxon>Plasmopara</taxon>
    </lineage>
</organism>
<name>A0A0N7L876_PLAHL</name>
<dbReference type="Proteomes" id="UP000054928">
    <property type="component" value="Unassembled WGS sequence"/>
</dbReference>
<dbReference type="EMBL" id="CCYD01003042">
    <property type="protein sequence ID" value="CEG49099.1"/>
    <property type="molecule type" value="Genomic_DNA"/>
</dbReference>
<protein>
    <submittedName>
        <fullName evidence="1">Uncharacterized protein</fullName>
    </submittedName>
</protein>
<sequence>MLQDLVRPALNQKLYHREYNWEFYRLLILNSSKYLEQGCSQRSCVRLLFSIWQMPTMECNL</sequence>